<feature type="transmembrane region" description="Helical" evidence="1">
    <location>
        <begin position="36"/>
        <end position="56"/>
    </location>
</feature>
<feature type="transmembrane region" description="Helical" evidence="1">
    <location>
        <begin position="68"/>
        <end position="87"/>
    </location>
</feature>
<dbReference type="EMBL" id="JAFREM010000020">
    <property type="protein sequence ID" value="MBO1307156.1"/>
    <property type="molecule type" value="Genomic_DNA"/>
</dbReference>
<name>A0ABS3LEI3_9ENTE</name>
<accession>A0ABS3LEI3</accession>
<feature type="transmembrane region" description="Helical" evidence="1">
    <location>
        <begin position="12"/>
        <end position="30"/>
    </location>
</feature>
<organism evidence="2 3">
    <name type="scientific">Candidatus Enterococcus moelleringii</name>
    <dbReference type="NCBI Taxonomy" id="2815325"/>
    <lineage>
        <taxon>Bacteria</taxon>
        <taxon>Bacillati</taxon>
        <taxon>Bacillota</taxon>
        <taxon>Bacilli</taxon>
        <taxon>Lactobacillales</taxon>
        <taxon>Enterococcaceae</taxon>
        <taxon>Enterococcus</taxon>
    </lineage>
</organism>
<protein>
    <submittedName>
        <fullName evidence="2">Uncharacterized protein</fullName>
    </submittedName>
</protein>
<keyword evidence="1" id="KW-0812">Transmembrane</keyword>
<keyword evidence="1" id="KW-0472">Membrane</keyword>
<evidence type="ECO:0000313" key="3">
    <source>
        <dbReference type="Proteomes" id="UP000664601"/>
    </source>
</evidence>
<sequence length="88" mass="10211">MKDNYSKRYNNLLCFVAISSGIYRLGYGYFFEENMIISLFIQVLVPLGISIYLLYLFVPTKQTKKSSVIWLVLIILLLIALAYTKFIS</sequence>
<evidence type="ECO:0000313" key="2">
    <source>
        <dbReference type="EMBL" id="MBO1307156.1"/>
    </source>
</evidence>
<gene>
    <name evidence="2" type="ORF">JZO70_13345</name>
</gene>
<keyword evidence="3" id="KW-1185">Reference proteome</keyword>
<proteinExistence type="predicted"/>
<dbReference type="RefSeq" id="WP_207674084.1">
    <property type="nucleotide sequence ID" value="NZ_JAFREM010000020.1"/>
</dbReference>
<reference evidence="2 3" key="1">
    <citation type="submission" date="2021-03" db="EMBL/GenBank/DDBJ databases">
        <title>Enterococcal diversity collection.</title>
        <authorList>
            <person name="Gilmore M.S."/>
            <person name="Schwartzman J."/>
            <person name="Van Tyne D."/>
            <person name="Martin M."/>
            <person name="Earl A.M."/>
            <person name="Manson A.L."/>
            <person name="Straub T."/>
            <person name="Salamzade R."/>
            <person name="Saavedra J."/>
            <person name="Lebreton F."/>
            <person name="Prichula J."/>
            <person name="Schaufler K."/>
            <person name="Gaca A."/>
            <person name="Sgardioli B."/>
            <person name="Wagenaar J."/>
            <person name="Strong T."/>
        </authorList>
    </citation>
    <scope>NUCLEOTIDE SEQUENCE [LARGE SCALE GENOMIC DNA]</scope>
    <source>
        <strain evidence="2 3">669A</strain>
    </source>
</reference>
<evidence type="ECO:0000256" key="1">
    <source>
        <dbReference type="SAM" id="Phobius"/>
    </source>
</evidence>
<comment type="caution">
    <text evidence="2">The sequence shown here is derived from an EMBL/GenBank/DDBJ whole genome shotgun (WGS) entry which is preliminary data.</text>
</comment>
<keyword evidence="1" id="KW-1133">Transmembrane helix</keyword>
<dbReference type="Proteomes" id="UP000664601">
    <property type="component" value="Unassembled WGS sequence"/>
</dbReference>